<name>A0ABM9AA95_9VIBR</name>
<evidence type="ECO:0000313" key="3">
    <source>
        <dbReference type="Proteomes" id="UP000838748"/>
    </source>
</evidence>
<evidence type="ECO:0000256" key="1">
    <source>
        <dbReference type="SAM" id="Phobius"/>
    </source>
</evidence>
<keyword evidence="1" id="KW-1133">Transmembrane helix</keyword>
<reference evidence="2" key="1">
    <citation type="submission" date="2021-11" db="EMBL/GenBank/DDBJ databases">
        <authorList>
            <person name="Rodrigo-Torres L."/>
            <person name="Arahal R. D."/>
            <person name="Lucena T."/>
        </authorList>
    </citation>
    <scope>NUCLEOTIDE SEQUENCE</scope>
    <source>
        <strain evidence="2">CECT 7928</strain>
    </source>
</reference>
<protein>
    <submittedName>
        <fullName evidence="2">Uncharacterized protein</fullName>
    </submittedName>
</protein>
<keyword evidence="1" id="KW-0812">Transmembrane</keyword>
<keyword evidence="3" id="KW-1185">Reference proteome</keyword>
<keyword evidence="1" id="KW-0472">Membrane</keyword>
<organism evidence="2 3">
    <name type="scientific">Vibrio marisflavi CECT 7928</name>
    <dbReference type="NCBI Taxonomy" id="634439"/>
    <lineage>
        <taxon>Bacteria</taxon>
        <taxon>Pseudomonadati</taxon>
        <taxon>Pseudomonadota</taxon>
        <taxon>Gammaproteobacteria</taxon>
        <taxon>Vibrionales</taxon>
        <taxon>Vibrionaceae</taxon>
        <taxon>Vibrio</taxon>
    </lineage>
</organism>
<dbReference type="RefSeq" id="WP_237363876.1">
    <property type="nucleotide sequence ID" value="NZ_CAKLDM010000004.1"/>
</dbReference>
<feature type="transmembrane region" description="Helical" evidence="1">
    <location>
        <begin position="6"/>
        <end position="26"/>
    </location>
</feature>
<comment type="caution">
    <text evidence="2">The sequence shown here is derived from an EMBL/GenBank/DDBJ whole genome shotgun (WGS) entry which is preliminary data.</text>
</comment>
<proteinExistence type="predicted"/>
<evidence type="ECO:0000313" key="2">
    <source>
        <dbReference type="EMBL" id="CAH0543031.1"/>
    </source>
</evidence>
<dbReference type="Proteomes" id="UP000838748">
    <property type="component" value="Unassembled WGS sequence"/>
</dbReference>
<dbReference type="EMBL" id="CAKLDM010000004">
    <property type="protein sequence ID" value="CAH0543031.1"/>
    <property type="molecule type" value="Genomic_DNA"/>
</dbReference>
<sequence length="108" mass="12242">MDSILVPTWVLAVLVAAILVCVSSILKYRSFIKRDFEIITGSDASDGYLLGIRDFLVPFDEILLQDGEFYFLDRNGEVRGSHKDSFGQGMHEYISKRVKELNIPIITD</sequence>
<gene>
    <name evidence="2" type="ORF">VMF7928_04368</name>
</gene>
<accession>A0ABM9AA95</accession>